<feature type="domain" description="YgjP-like metallopeptidase" evidence="1">
    <location>
        <begin position="23"/>
        <end position="231"/>
    </location>
</feature>
<dbReference type="InterPro" id="IPR002725">
    <property type="entry name" value="YgjP-like_metallopeptidase"/>
</dbReference>
<protein>
    <submittedName>
        <fullName evidence="2">WLM domain protein</fullName>
    </submittedName>
</protein>
<accession>A0A136WIY2</accession>
<keyword evidence="3" id="KW-1185">Reference proteome</keyword>
<comment type="caution">
    <text evidence="2">The sequence shown here is derived from an EMBL/GenBank/DDBJ whole genome shotgun (WGS) entry which is preliminary data.</text>
</comment>
<dbReference type="InterPro" id="IPR053136">
    <property type="entry name" value="UTP_pyrophosphatase-like"/>
</dbReference>
<dbReference type="PANTHER" id="PTHR30399">
    <property type="entry name" value="UNCHARACTERIZED PROTEIN YGJP"/>
    <property type="match status" value="1"/>
</dbReference>
<dbReference type="RefSeq" id="WP_066084220.1">
    <property type="nucleotide sequence ID" value="NZ_LRVM01000001.1"/>
</dbReference>
<dbReference type="EMBL" id="LRVM01000001">
    <property type="protein sequence ID" value="KXL54502.1"/>
    <property type="molecule type" value="Genomic_DNA"/>
</dbReference>
<dbReference type="Pfam" id="PF01863">
    <property type="entry name" value="YgjP-like"/>
    <property type="match status" value="1"/>
</dbReference>
<dbReference type="OrthoDB" id="9811177at2"/>
<name>A0A136WIY2_9FIRM</name>
<proteinExistence type="predicted"/>
<gene>
    <name evidence="2" type="ORF">CLNEO_06090</name>
</gene>
<evidence type="ECO:0000313" key="3">
    <source>
        <dbReference type="Proteomes" id="UP000070539"/>
    </source>
</evidence>
<reference evidence="2 3" key="1">
    <citation type="submission" date="2016-01" db="EMBL/GenBank/DDBJ databases">
        <title>Genome sequence of Clostridium neopropionicum X4, DSM-3847.</title>
        <authorList>
            <person name="Poehlein A."/>
            <person name="Beck M.H."/>
            <person name="Bengelsdorf F.R."/>
            <person name="Daniel R."/>
            <person name="Duerre P."/>
        </authorList>
    </citation>
    <scope>NUCLEOTIDE SEQUENCE [LARGE SCALE GENOMIC DNA]</scope>
    <source>
        <strain evidence="2 3">DSM-3847</strain>
    </source>
</reference>
<dbReference type="CDD" id="cd07344">
    <property type="entry name" value="M48_yhfN_like"/>
    <property type="match status" value="1"/>
</dbReference>
<dbReference type="Gene3D" id="3.30.2010.10">
    <property type="entry name" value="Metalloproteases ('zincins'), catalytic domain"/>
    <property type="match status" value="1"/>
</dbReference>
<organism evidence="2 3">
    <name type="scientific">Anaerotignum neopropionicum</name>
    <dbReference type="NCBI Taxonomy" id="36847"/>
    <lineage>
        <taxon>Bacteria</taxon>
        <taxon>Bacillati</taxon>
        <taxon>Bacillota</taxon>
        <taxon>Clostridia</taxon>
        <taxon>Lachnospirales</taxon>
        <taxon>Anaerotignaceae</taxon>
        <taxon>Anaerotignum</taxon>
    </lineage>
</organism>
<dbReference type="PANTHER" id="PTHR30399:SF1">
    <property type="entry name" value="UTP PYROPHOSPHATASE"/>
    <property type="match status" value="1"/>
</dbReference>
<dbReference type="AlphaFoldDB" id="A0A136WIY2"/>
<evidence type="ECO:0000313" key="2">
    <source>
        <dbReference type="EMBL" id="KXL54502.1"/>
    </source>
</evidence>
<sequence length="237" mass="27396">MSIHTVQYKGIELEFELIRKDVKYINLRVNKHGNVVVSASKKVPFPIIKEFVESKSLWIITHLAEIEKIRQNLPPCGFCNGKTLYYLGNPYCLVISNGPSKIQIQGDKIFMFSTSTTTNALHSEYLSWLKEQANIKFEEILQQIYPLVEPYGILQPTIQIRNMKTLWGSCTTEGNTIRLNLQLMKASQDCIEQVILHELVHFRYKNHGEGFYTLLSLLMPDWKARKNKLESNFKDGV</sequence>
<evidence type="ECO:0000259" key="1">
    <source>
        <dbReference type="Pfam" id="PF01863"/>
    </source>
</evidence>
<dbReference type="Proteomes" id="UP000070539">
    <property type="component" value="Unassembled WGS sequence"/>
</dbReference>